<comment type="cofactor">
    <cofactor evidence="1 12">
        <name>[4Fe-4S] cluster</name>
        <dbReference type="ChEBI" id="CHEBI:49883"/>
    </cofactor>
</comment>
<evidence type="ECO:0000256" key="1">
    <source>
        <dbReference type="ARBA" id="ARBA00001966"/>
    </source>
</evidence>
<dbReference type="Proteomes" id="UP000193710">
    <property type="component" value="Unassembled WGS sequence"/>
</dbReference>
<evidence type="ECO:0000313" key="16">
    <source>
        <dbReference type="Proteomes" id="UP000193710"/>
    </source>
</evidence>
<evidence type="ECO:0000313" key="15">
    <source>
        <dbReference type="EMBL" id="ORX00685.1"/>
    </source>
</evidence>
<dbReference type="OrthoDB" id="9803397at2"/>
<dbReference type="InterPro" id="IPR017896">
    <property type="entry name" value="4Fe4S_Fe-S-bd"/>
</dbReference>
<dbReference type="GO" id="GO:0009055">
    <property type="term" value="F:electron transfer activity"/>
    <property type="evidence" value="ECO:0007669"/>
    <property type="project" value="UniProtKB-UniRule"/>
</dbReference>
<dbReference type="Gene3D" id="3.30.70.20">
    <property type="match status" value="1"/>
</dbReference>
<dbReference type="InterPro" id="IPR017900">
    <property type="entry name" value="4Fe4S_Fe_S_CS"/>
</dbReference>
<keyword evidence="4 12" id="KW-0813">Transport</keyword>
<keyword evidence="7" id="KW-0677">Repeat</keyword>
<evidence type="ECO:0000256" key="9">
    <source>
        <dbReference type="ARBA" id="ARBA00023004"/>
    </source>
</evidence>
<dbReference type="eggNOG" id="COG1146">
    <property type="taxonomic scope" value="Bacteria"/>
</dbReference>
<keyword evidence="11 12" id="KW-0003">3Fe-4S</keyword>
<proteinExistence type="predicted"/>
<dbReference type="PANTHER" id="PTHR42859">
    <property type="entry name" value="OXIDOREDUCTASE"/>
    <property type="match status" value="1"/>
</dbReference>
<dbReference type="InterPro" id="IPR000813">
    <property type="entry name" value="7Fe_ferredoxin"/>
</dbReference>
<evidence type="ECO:0000256" key="8">
    <source>
        <dbReference type="ARBA" id="ARBA00022982"/>
    </source>
</evidence>
<keyword evidence="9 12" id="KW-0408">Iron</keyword>
<dbReference type="Pfam" id="PF00037">
    <property type="entry name" value="Fer4"/>
    <property type="match status" value="1"/>
</dbReference>
<comment type="cofactor">
    <cofactor evidence="12">
        <name>[3Fe-4S] cluster</name>
        <dbReference type="ChEBI" id="CHEBI:21137"/>
    </cofactor>
    <text evidence="12">Binds 1 [3Fe-4S] cluster.</text>
</comment>
<evidence type="ECO:0000259" key="13">
    <source>
        <dbReference type="PROSITE" id="PS51379"/>
    </source>
</evidence>
<sequence length="118" mass="12336">MTYVIGKPCIDVMDRACVDECPVDCIYEGGRALYIHPDECVDCGACEPVCPVDAIYYEDDLPDELQPHLADNAAFFSETLPGRDAPLGSPGGAAKLGALGVDAPLVAAHPKADVSEGA</sequence>
<evidence type="ECO:0000256" key="10">
    <source>
        <dbReference type="ARBA" id="ARBA00023014"/>
    </source>
</evidence>
<evidence type="ECO:0000256" key="4">
    <source>
        <dbReference type="ARBA" id="ARBA00022448"/>
    </source>
</evidence>
<name>A0A024JX38_9MYCO</name>
<dbReference type="PROSITE" id="PS51379">
    <property type="entry name" value="4FE4S_FER_2"/>
    <property type="match status" value="1"/>
</dbReference>
<evidence type="ECO:0000256" key="12">
    <source>
        <dbReference type="RuleBase" id="RU365098"/>
    </source>
</evidence>
<keyword evidence="10 12" id="KW-0411">Iron-sulfur</keyword>
<dbReference type="PROSITE" id="PS00198">
    <property type="entry name" value="4FE4S_FER_1"/>
    <property type="match status" value="1"/>
</dbReference>
<evidence type="ECO:0000256" key="7">
    <source>
        <dbReference type="ARBA" id="ARBA00022737"/>
    </source>
</evidence>
<dbReference type="RefSeq" id="WP_036468405.1">
    <property type="nucleotide sequence ID" value="NZ_HG964446.1"/>
</dbReference>
<keyword evidence="6 12" id="KW-0479">Metal-binding</keyword>
<dbReference type="GO" id="GO:0051539">
    <property type="term" value="F:4 iron, 4 sulfur cluster binding"/>
    <property type="evidence" value="ECO:0007669"/>
    <property type="project" value="UniProtKB-UniRule"/>
</dbReference>
<keyword evidence="16" id="KW-1185">Reference proteome</keyword>
<dbReference type="InterPro" id="IPR050294">
    <property type="entry name" value="RnfB_subfamily"/>
</dbReference>
<reference evidence="14" key="1">
    <citation type="journal article" date="2014" name="Genome Announc.">
        <title>Draft Genome Sequence of Mycobacterium triplex DSM 44626.</title>
        <authorList>
            <person name="Sassi M."/>
            <person name="Croce O."/>
            <person name="Robert C."/>
            <person name="Raoult D."/>
            <person name="Drancourt M."/>
        </authorList>
    </citation>
    <scope>NUCLEOTIDE SEQUENCE [LARGE SCALE GENOMIC DNA]</scope>
    <source>
        <strain evidence="14">DSM 44626</strain>
    </source>
</reference>
<evidence type="ECO:0000256" key="11">
    <source>
        <dbReference type="ARBA" id="ARBA00023291"/>
    </source>
</evidence>
<evidence type="ECO:0000256" key="5">
    <source>
        <dbReference type="ARBA" id="ARBA00022485"/>
    </source>
</evidence>
<keyword evidence="5 12" id="KW-0004">4Fe-4S</keyword>
<evidence type="ECO:0000256" key="3">
    <source>
        <dbReference type="ARBA" id="ARBA00013529"/>
    </source>
</evidence>
<dbReference type="EMBL" id="HG964446">
    <property type="protein sequence ID" value="CDO88139.1"/>
    <property type="molecule type" value="Genomic_DNA"/>
</dbReference>
<protein>
    <recommendedName>
        <fullName evidence="3 12">Ferredoxin</fullName>
    </recommendedName>
</protein>
<gene>
    <name evidence="15" type="ORF">AWC29_01655</name>
    <name evidence="14" type="ORF">BN973_02503</name>
</gene>
<accession>A0A024JX38</accession>
<dbReference type="NCBIfam" id="NF045480">
    <property type="entry name" value="FdxA_Actino"/>
    <property type="match status" value="1"/>
</dbReference>
<dbReference type="PRINTS" id="PR00354">
    <property type="entry name" value="7FE8SFRDOXIN"/>
</dbReference>
<comment type="function">
    <text evidence="2 12">Ferredoxins are iron-sulfur proteins that transfer electrons in a wide variety of metabolic reactions.</text>
</comment>
<dbReference type="STRING" id="47839.BN973_02503"/>
<dbReference type="GO" id="GO:0046872">
    <property type="term" value="F:metal ion binding"/>
    <property type="evidence" value="ECO:0007669"/>
    <property type="project" value="UniProtKB-UniRule"/>
</dbReference>
<dbReference type="InterPro" id="IPR054830">
    <property type="entry name" value="FdxA_Actino"/>
</dbReference>
<dbReference type="SUPFAM" id="SSF54862">
    <property type="entry name" value="4Fe-4S ferredoxins"/>
    <property type="match status" value="1"/>
</dbReference>
<reference evidence="14" key="2">
    <citation type="submission" date="2014-04" db="EMBL/GenBank/DDBJ databases">
        <authorList>
            <person name="Urmite Genomes U."/>
        </authorList>
    </citation>
    <scope>NUCLEOTIDE SEQUENCE</scope>
    <source>
        <strain evidence="14">DSM 44626</strain>
    </source>
</reference>
<dbReference type="AlphaFoldDB" id="A0A024JX38"/>
<dbReference type="EMBL" id="LQPY01000034">
    <property type="protein sequence ID" value="ORX00685.1"/>
    <property type="molecule type" value="Genomic_DNA"/>
</dbReference>
<dbReference type="PANTHER" id="PTHR42859:SF2">
    <property type="entry name" value="FERREDOXIN"/>
    <property type="match status" value="1"/>
</dbReference>
<evidence type="ECO:0000256" key="2">
    <source>
        <dbReference type="ARBA" id="ARBA00003532"/>
    </source>
</evidence>
<dbReference type="HOGENOM" id="CLU_139698_0_3_11"/>
<keyword evidence="8 12" id="KW-0249">Electron transport</keyword>
<evidence type="ECO:0000256" key="6">
    <source>
        <dbReference type="ARBA" id="ARBA00022723"/>
    </source>
</evidence>
<feature type="domain" description="4Fe-4S ferredoxin-type" evidence="13">
    <location>
        <begin position="31"/>
        <end position="60"/>
    </location>
</feature>
<reference evidence="15 16" key="3">
    <citation type="submission" date="2016-01" db="EMBL/GenBank/DDBJ databases">
        <title>The new phylogeny of the genus Mycobacterium.</title>
        <authorList>
            <person name="Tarcisio F."/>
            <person name="Conor M."/>
            <person name="Antonella G."/>
            <person name="Elisabetta G."/>
            <person name="Giulia F.S."/>
            <person name="Sara T."/>
            <person name="Anna F."/>
            <person name="Clotilde B."/>
            <person name="Roberto B."/>
            <person name="Veronica D.S."/>
            <person name="Fabio R."/>
            <person name="Monica P."/>
            <person name="Olivier J."/>
            <person name="Enrico T."/>
            <person name="Nicola S."/>
        </authorList>
    </citation>
    <scope>NUCLEOTIDE SEQUENCE [LARGE SCALE GENOMIC DNA]</scope>
    <source>
        <strain evidence="15 16">DSM 44626</strain>
    </source>
</reference>
<organism evidence="14">
    <name type="scientific">Mycobacterium triplex</name>
    <dbReference type="NCBI Taxonomy" id="47839"/>
    <lineage>
        <taxon>Bacteria</taxon>
        <taxon>Bacillati</taxon>
        <taxon>Actinomycetota</taxon>
        <taxon>Actinomycetes</taxon>
        <taxon>Mycobacteriales</taxon>
        <taxon>Mycobacteriaceae</taxon>
        <taxon>Mycobacterium</taxon>
        <taxon>Mycobacterium simiae complex</taxon>
    </lineage>
</organism>
<dbReference type="Proteomes" id="UP000028880">
    <property type="component" value="Unassembled WGS sequence"/>
</dbReference>
<dbReference type="GO" id="GO:0051538">
    <property type="term" value="F:3 iron, 4 sulfur cluster binding"/>
    <property type="evidence" value="ECO:0007669"/>
    <property type="project" value="UniProtKB-UniRule"/>
</dbReference>
<evidence type="ECO:0000313" key="14">
    <source>
        <dbReference type="EMBL" id="CDO88139.1"/>
    </source>
</evidence>